<feature type="region of interest" description="Disordered" evidence="6">
    <location>
        <begin position="146"/>
        <end position="202"/>
    </location>
</feature>
<evidence type="ECO:0000256" key="5">
    <source>
        <dbReference type="ARBA" id="ARBA00035114"/>
    </source>
</evidence>
<keyword evidence="2" id="KW-0812">Transmembrane</keyword>
<comment type="subcellular location">
    <subcellularLocation>
        <location evidence="1">Membrane</location>
        <topology evidence="1">Single-pass membrane protein</topology>
    </subcellularLocation>
</comment>
<evidence type="ECO:0000313" key="9">
    <source>
        <dbReference type="EMBL" id="KAJ4779600.1"/>
    </source>
</evidence>
<evidence type="ECO:0000313" key="7">
    <source>
        <dbReference type="EMBL" id="KAJ4731398.1"/>
    </source>
</evidence>
<dbReference type="EMBL" id="JAMFTS010000003">
    <property type="protein sequence ID" value="KAJ4779600.1"/>
    <property type="molecule type" value="Genomic_DNA"/>
</dbReference>
<name>A0AAV8ALG8_9POAL</name>
<evidence type="ECO:0000313" key="10">
    <source>
        <dbReference type="EMBL" id="KAJ4804680.1"/>
    </source>
</evidence>
<dbReference type="AlphaFoldDB" id="A0AAV8ALG8"/>
<evidence type="ECO:0000256" key="4">
    <source>
        <dbReference type="ARBA" id="ARBA00023136"/>
    </source>
</evidence>
<dbReference type="EMBL" id="JAMFTS010007215">
    <property type="protein sequence ID" value="KAJ4731398.1"/>
    <property type="molecule type" value="Genomic_DNA"/>
</dbReference>
<evidence type="ECO:0000256" key="6">
    <source>
        <dbReference type="SAM" id="MobiDB-lite"/>
    </source>
</evidence>
<protein>
    <submittedName>
        <fullName evidence="7">Uncharacterized protein</fullName>
    </submittedName>
</protein>
<comment type="similarity">
    <text evidence="5">Belongs to the ROH1 family.</text>
</comment>
<keyword evidence="3" id="KW-1133">Transmembrane helix</keyword>
<evidence type="ECO:0000313" key="11">
    <source>
        <dbReference type="Proteomes" id="UP001140206"/>
    </source>
</evidence>
<dbReference type="Proteomes" id="UP001140206">
    <property type="component" value="Chromosome 1"/>
</dbReference>
<sequence>MPALTTEMDRHDPSDLSSFNHHLSDLFSDLSSDSSSSSVLSLTWTRRLLDTFLISLEEFRFILQSSGASLSRPPTDRFITDFFDRAVKSLDLCTAVRDAIERVRNWQKHVQIIIGSLTGPDPLGEGPVRRARKAIGDLAIMMLDDRDLPGSGSGPGFRNRSFARGSHHKDHHHGHGHGHGHGTGPHHRRSSSGGSGSSGNGHFRSLTWSVSRGWSATKQLQAIGSGLTPPRGVGTSDMSATVYTMGSVLFVSMLSLAAALPCQCDRSGSLSGAHFTAPPRGFLWGPSVYSIYEKVIEEWKRREKKSNSGLLKEIGEIERISRQLGEIIDAAQFPLEKEREVEIKEVAGELEKVSSVIKEGLDPLERQVREVFNRLVRSRTEGLDSLNRPSD</sequence>
<dbReference type="Pfam" id="PF05633">
    <property type="entry name" value="ROH1-like"/>
    <property type="match status" value="1"/>
</dbReference>
<organism evidence="7 11">
    <name type="scientific">Rhynchospora pubera</name>
    <dbReference type="NCBI Taxonomy" id="906938"/>
    <lineage>
        <taxon>Eukaryota</taxon>
        <taxon>Viridiplantae</taxon>
        <taxon>Streptophyta</taxon>
        <taxon>Embryophyta</taxon>
        <taxon>Tracheophyta</taxon>
        <taxon>Spermatophyta</taxon>
        <taxon>Magnoliopsida</taxon>
        <taxon>Liliopsida</taxon>
        <taxon>Poales</taxon>
        <taxon>Cyperaceae</taxon>
        <taxon>Cyperoideae</taxon>
        <taxon>Rhynchosporeae</taxon>
        <taxon>Rhynchospora</taxon>
    </lineage>
</organism>
<evidence type="ECO:0000256" key="1">
    <source>
        <dbReference type="ARBA" id="ARBA00004167"/>
    </source>
</evidence>
<keyword evidence="4" id="KW-0472">Membrane</keyword>
<proteinExistence type="inferred from homology"/>
<feature type="compositionally biased region" description="Basic residues" evidence="6">
    <location>
        <begin position="165"/>
        <end position="190"/>
    </location>
</feature>
<keyword evidence="11" id="KW-1185">Reference proteome</keyword>
<reference evidence="7" key="1">
    <citation type="submission" date="2022-08" db="EMBL/GenBank/DDBJ databases">
        <authorList>
            <person name="Marques A."/>
        </authorList>
    </citation>
    <scope>NUCLEOTIDE SEQUENCE</scope>
    <source>
        <strain evidence="7">RhyPub2mFocal</strain>
        <tissue evidence="7">Leaves</tissue>
    </source>
</reference>
<accession>A0AAV8ALG8</accession>
<dbReference type="EMBL" id="JAMFTS010000003">
    <property type="protein sequence ID" value="KAJ4772481.1"/>
    <property type="molecule type" value="Genomic_DNA"/>
</dbReference>
<comment type="caution">
    <text evidence="7">The sequence shown here is derived from an EMBL/GenBank/DDBJ whole genome shotgun (WGS) entry which is preliminary data.</text>
</comment>
<evidence type="ECO:0000256" key="2">
    <source>
        <dbReference type="ARBA" id="ARBA00022692"/>
    </source>
</evidence>
<dbReference type="PANTHER" id="PTHR31509">
    <property type="entry name" value="BPS1-LIKE PROTEIN"/>
    <property type="match status" value="1"/>
</dbReference>
<dbReference type="InterPro" id="IPR008511">
    <property type="entry name" value="ROH1-like"/>
</dbReference>
<dbReference type="Proteomes" id="UP001140206">
    <property type="component" value="Chromosome 3"/>
</dbReference>
<evidence type="ECO:0000313" key="8">
    <source>
        <dbReference type="EMBL" id="KAJ4772481.1"/>
    </source>
</evidence>
<dbReference type="EMBL" id="JAMFTS010000001">
    <property type="protein sequence ID" value="KAJ4804680.1"/>
    <property type="molecule type" value="Genomic_DNA"/>
</dbReference>
<dbReference type="GO" id="GO:0016020">
    <property type="term" value="C:membrane"/>
    <property type="evidence" value="ECO:0007669"/>
    <property type="project" value="UniProtKB-SubCell"/>
</dbReference>
<evidence type="ECO:0000256" key="3">
    <source>
        <dbReference type="ARBA" id="ARBA00022989"/>
    </source>
</evidence>
<gene>
    <name evidence="7" type="ORF">LUZ62_011118</name>
    <name evidence="10" type="ORF">LUZ62_017246</name>
    <name evidence="8" type="ORF">LUZ62_056738</name>
    <name evidence="9" type="ORF">LUZ62_063857</name>
</gene>